<reference evidence="11" key="1">
    <citation type="journal article" date="2014" name="Front. Microbiol.">
        <title>High frequency of phylogenetically diverse reductive dehalogenase-homologous genes in deep subseafloor sedimentary metagenomes.</title>
        <authorList>
            <person name="Kawai M."/>
            <person name="Futagami T."/>
            <person name="Toyoda A."/>
            <person name="Takaki Y."/>
            <person name="Nishi S."/>
            <person name="Hori S."/>
            <person name="Arai W."/>
            <person name="Tsubouchi T."/>
            <person name="Morono Y."/>
            <person name="Uchiyama I."/>
            <person name="Ito T."/>
            <person name="Fujiyama A."/>
            <person name="Inagaki F."/>
            <person name="Takami H."/>
        </authorList>
    </citation>
    <scope>NUCLEOTIDE SEQUENCE</scope>
    <source>
        <strain evidence="11">Expedition CK06-06</strain>
    </source>
</reference>
<dbReference type="PANTHER" id="PTHR30100">
    <property type="entry name" value="FATTY ACID/PHOSPHOLIPID SYNTHESIS PROTEIN PLSX"/>
    <property type="match status" value="1"/>
</dbReference>
<keyword evidence="3" id="KW-0963">Cytoplasm</keyword>
<evidence type="ECO:0000256" key="7">
    <source>
        <dbReference type="ARBA" id="ARBA00023209"/>
    </source>
</evidence>
<evidence type="ECO:0000256" key="4">
    <source>
        <dbReference type="ARBA" id="ARBA00022516"/>
    </source>
</evidence>
<dbReference type="PANTHER" id="PTHR30100:SF1">
    <property type="entry name" value="PHOSPHATE ACYLTRANSFERASE"/>
    <property type="match status" value="1"/>
</dbReference>
<comment type="subcellular location">
    <subcellularLocation>
        <location evidence="2">Cytoplasm</location>
    </subcellularLocation>
</comment>
<keyword evidence="8" id="KW-1208">Phospholipid metabolism</keyword>
<keyword evidence="4" id="KW-0444">Lipid biosynthesis</keyword>
<dbReference type="SUPFAM" id="SSF53659">
    <property type="entry name" value="Isocitrate/Isopropylmalate dehydrogenase-like"/>
    <property type="match status" value="1"/>
</dbReference>
<proteinExistence type="predicted"/>
<dbReference type="InterPro" id="IPR003664">
    <property type="entry name" value="FA_synthesis"/>
</dbReference>
<evidence type="ECO:0000256" key="2">
    <source>
        <dbReference type="ARBA" id="ARBA00004496"/>
    </source>
</evidence>
<evidence type="ECO:0000313" key="11">
    <source>
        <dbReference type="EMBL" id="GAH66864.1"/>
    </source>
</evidence>
<comment type="catalytic activity">
    <reaction evidence="1">
        <text>a fatty acyl-[ACP] + phosphate = an acyl phosphate + holo-[ACP]</text>
        <dbReference type="Rhea" id="RHEA:42292"/>
        <dbReference type="Rhea" id="RHEA-COMP:9685"/>
        <dbReference type="Rhea" id="RHEA-COMP:14125"/>
        <dbReference type="ChEBI" id="CHEBI:43474"/>
        <dbReference type="ChEBI" id="CHEBI:59918"/>
        <dbReference type="ChEBI" id="CHEBI:64479"/>
        <dbReference type="ChEBI" id="CHEBI:138651"/>
        <dbReference type="EC" id="2.3.1.274"/>
    </reaction>
</comment>
<evidence type="ECO:0000256" key="9">
    <source>
        <dbReference type="ARBA" id="ARBA00024069"/>
    </source>
</evidence>
<gene>
    <name evidence="11" type="ORF">S03H2_54458</name>
</gene>
<dbReference type="GO" id="GO:0008654">
    <property type="term" value="P:phospholipid biosynthetic process"/>
    <property type="evidence" value="ECO:0007669"/>
    <property type="project" value="UniProtKB-KW"/>
</dbReference>
<dbReference type="InterPro" id="IPR012281">
    <property type="entry name" value="Phospholipid_synth_PlsX-like"/>
</dbReference>
<dbReference type="GO" id="GO:0043811">
    <property type="term" value="F:phosphate:acyl-[acyl carrier protein] acyltransferase activity"/>
    <property type="evidence" value="ECO:0007669"/>
    <property type="project" value="UniProtKB-EC"/>
</dbReference>
<dbReference type="AlphaFoldDB" id="X1IL63"/>
<evidence type="ECO:0000256" key="6">
    <source>
        <dbReference type="ARBA" id="ARBA00023098"/>
    </source>
</evidence>
<dbReference type="GO" id="GO:0005737">
    <property type="term" value="C:cytoplasm"/>
    <property type="evidence" value="ECO:0007669"/>
    <property type="project" value="UniProtKB-SubCell"/>
</dbReference>
<evidence type="ECO:0000256" key="10">
    <source>
        <dbReference type="ARBA" id="ARBA00046608"/>
    </source>
</evidence>
<evidence type="ECO:0000256" key="3">
    <source>
        <dbReference type="ARBA" id="ARBA00022490"/>
    </source>
</evidence>
<organism evidence="11">
    <name type="scientific">marine sediment metagenome</name>
    <dbReference type="NCBI Taxonomy" id="412755"/>
    <lineage>
        <taxon>unclassified sequences</taxon>
        <taxon>metagenomes</taxon>
        <taxon>ecological metagenomes</taxon>
    </lineage>
</organism>
<keyword evidence="7" id="KW-0594">Phospholipid biosynthesis</keyword>
<protein>
    <recommendedName>
        <fullName evidence="9">phosphate acyltransferase</fullName>
        <ecNumber evidence="9">2.3.1.274</ecNumber>
    </recommendedName>
</protein>
<dbReference type="Pfam" id="PF02504">
    <property type="entry name" value="FA_synthesis"/>
    <property type="match status" value="1"/>
</dbReference>
<evidence type="ECO:0000256" key="1">
    <source>
        <dbReference type="ARBA" id="ARBA00001232"/>
    </source>
</evidence>
<dbReference type="EC" id="2.3.1.274" evidence="9"/>
<evidence type="ECO:0000256" key="8">
    <source>
        <dbReference type="ARBA" id="ARBA00023264"/>
    </source>
</evidence>
<evidence type="ECO:0000256" key="5">
    <source>
        <dbReference type="ARBA" id="ARBA00022679"/>
    </source>
</evidence>
<dbReference type="Gene3D" id="3.40.718.10">
    <property type="entry name" value="Isopropylmalate Dehydrogenase"/>
    <property type="match status" value="1"/>
</dbReference>
<keyword evidence="6" id="KW-0443">Lipid metabolism</keyword>
<comment type="caution">
    <text evidence="11">The sequence shown here is derived from an EMBL/GenBank/DDBJ whole genome shotgun (WGS) entry which is preliminary data.</text>
</comment>
<dbReference type="GO" id="GO:0006633">
    <property type="term" value="P:fatty acid biosynthetic process"/>
    <property type="evidence" value="ECO:0007669"/>
    <property type="project" value="InterPro"/>
</dbReference>
<keyword evidence="5" id="KW-0808">Transferase</keyword>
<accession>X1IL63</accession>
<name>X1IL63_9ZZZZ</name>
<sequence>MRQELNSSIRTKLGALLAKPAFTSIKKLLDPGEIGAVPLLGIDGLVFIGHGRSDAYAIVSAIRSARQAVESNLLEALSTAVQKRLENLQSSIQDY</sequence>
<dbReference type="EMBL" id="BARU01034723">
    <property type="protein sequence ID" value="GAH66864.1"/>
    <property type="molecule type" value="Genomic_DNA"/>
</dbReference>
<comment type="subunit">
    <text evidence="10">Homodimer. Probably interacts with PlsY.</text>
</comment>